<proteinExistence type="predicted"/>
<dbReference type="EMBL" id="HBUE01296335">
    <property type="protein sequence ID" value="CAG6576598.1"/>
    <property type="molecule type" value="Transcribed_RNA"/>
</dbReference>
<keyword evidence="1" id="KW-0812">Transmembrane</keyword>
<dbReference type="EMBL" id="HBUE01100891">
    <property type="protein sequence ID" value="CAG6485277.1"/>
    <property type="molecule type" value="Transcribed_RNA"/>
</dbReference>
<keyword evidence="1" id="KW-1133">Transmembrane helix</keyword>
<organism evidence="2">
    <name type="scientific">Culex pipiens</name>
    <name type="common">House mosquito</name>
    <dbReference type="NCBI Taxonomy" id="7175"/>
    <lineage>
        <taxon>Eukaryota</taxon>
        <taxon>Metazoa</taxon>
        <taxon>Ecdysozoa</taxon>
        <taxon>Arthropoda</taxon>
        <taxon>Hexapoda</taxon>
        <taxon>Insecta</taxon>
        <taxon>Pterygota</taxon>
        <taxon>Neoptera</taxon>
        <taxon>Endopterygota</taxon>
        <taxon>Diptera</taxon>
        <taxon>Nematocera</taxon>
        <taxon>Culicoidea</taxon>
        <taxon>Culicidae</taxon>
        <taxon>Culicinae</taxon>
        <taxon>Culicini</taxon>
        <taxon>Culex</taxon>
        <taxon>Culex</taxon>
    </lineage>
</organism>
<feature type="transmembrane region" description="Helical" evidence="1">
    <location>
        <begin position="20"/>
        <end position="48"/>
    </location>
</feature>
<dbReference type="EMBL" id="HBUE01190451">
    <property type="protein sequence ID" value="CAG6524909.1"/>
    <property type="molecule type" value="Transcribed_RNA"/>
</dbReference>
<dbReference type="AlphaFoldDB" id="A0A8D8JRF3"/>
<name>A0A8D8JRF3_CULPI</name>
<keyword evidence="1" id="KW-0472">Membrane</keyword>
<accession>A0A8D8JRF3</accession>
<evidence type="ECO:0000256" key="1">
    <source>
        <dbReference type="SAM" id="Phobius"/>
    </source>
</evidence>
<sequence length="203" mass="23034">MRFFVSHVQKRTIINKAEKITNLIIINIVSALVLIIVILGVVILRIILARIETGPVRIATLDSNLLVCLQLIENLIRKVCLQFLQNWTVTLNVLGRLVGDATDGNKRQFLQTPQSLASHQDVLIFQRFNPRQIQIFQQRAVAEKRNQQIGIASDVLQGQDLQAAEMFGNRDFTFAKATAAQVDLGKFLRTLKILEQILRFHVI</sequence>
<reference evidence="2" key="1">
    <citation type="submission" date="2021-05" db="EMBL/GenBank/DDBJ databases">
        <authorList>
            <person name="Alioto T."/>
            <person name="Alioto T."/>
            <person name="Gomez Garrido J."/>
        </authorList>
    </citation>
    <scope>NUCLEOTIDE SEQUENCE</scope>
</reference>
<protein>
    <submittedName>
        <fullName evidence="2">(northern house mosquito) hypothetical protein</fullName>
    </submittedName>
</protein>
<evidence type="ECO:0000313" key="2">
    <source>
        <dbReference type="EMBL" id="CAG6576598.1"/>
    </source>
</evidence>